<keyword evidence="2" id="KW-1185">Reference proteome</keyword>
<gene>
    <name evidence="1" type="ORF">NQ317_008596</name>
</gene>
<proteinExistence type="predicted"/>
<comment type="caution">
    <text evidence="1">The sequence shown here is derived from an EMBL/GenBank/DDBJ whole genome shotgun (WGS) entry which is preliminary data.</text>
</comment>
<protein>
    <submittedName>
        <fullName evidence="1">Uncharacterized protein</fullName>
    </submittedName>
</protein>
<reference evidence="1" key="1">
    <citation type="journal article" date="2023" name="Insect Mol. Biol.">
        <title>Genome sequencing provides insights into the evolution of gene families encoding plant cell wall-degrading enzymes in longhorned beetles.</title>
        <authorList>
            <person name="Shin N.R."/>
            <person name="Okamura Y."/>
            <person name="Kirsch R."/>
            <person name="Pauchet Y."/>
        </authorList>
    </citation>
    <scope>NUCLEOTIDE SEQUENCE</scope>
    <source>
        <strain evidence="1">MMC_N1</strain>
    </source>
</reference>
<accession>A0ABQ9JB19</accession>
<dbReference type="EMBL" id="JAPWTJ010000832">
    <property type="protein sequence ID" value="KAJ8975381.1"/>
    <property type="molecule type" value="Genomic_DNA"/>
</dbReference>
<evidence type="ECO:0000313" key="1">
    <source>
        <dbReference type="EMBL" id="KAJ8975381.1"/>
    </source>
</evidence>
<evidence type="ECO:0000313" key="2">
    <source>
        <dbReference type="Proteomes" id="UP001162164"/>
    </source>
</evidence>
<dbReference type="Proteomes" id="UP001162164">
    <property type="component" value="Unassembled WGS sequence"/>
</dbReference>
<sequence>MLENLRRCELCSTGNKPVNGFPDSHHPILRCPEFHHCCRTSFNKTVEEEAQEAVAVRKRNHLAKAGLQLLKQPPFLVQQVTLN</sequence>
<organism evidence="1 2">
    <name type="scientific">Molorchus minor</name>
    <dbReference type="NCBI Taxonomy" id="1323400"/>
    <lineage>
        <taxon>Eukaryota</taxon>
        <taxon>Metazoa</taxon>
        <taxon>Ecdysozoa</taxon>
        <taxon>Arthropoda</taxon>
        <taxon>Hexapoda</taxon>
        <taxon>Insecta</taxon>
        <taxon>Pterygota</taxon>
        <taxon>Neoptera</taxon>
        <taxon>Endopterygota</taxon>
        <taxon>Coleoptera</taxon>
        <taxon>Polyphaga</taxon>
        <taxon>Cucujiformia</taxon>
        <taxon>Chrysomeloidea</taxon>
        <taxon>Cerambycidae</taxon>
        <taxon>Lamiinae</taxon>
        <taxon>Monochamini</taxon>
        <taxon>Molorchus</taxon>
    </lineage>
</organism>
<name>A0ABQ9JB19_9CUCU</name>